<keyword evidence="2" id="KW-1185">Reference proteome</keyword>
<sequence length="246" mass="27236">MASSMENEKVSVKGNNDSLKSQEQKKGSAMTIRGVYAAVSCMTSAALRIGRKEPSSPSPSSNEKKSSSASAFPAENSDLFNAPLECEGKTANDVQQVKDKPQLPPAMEKLTEKNSCKPAIKFERSVSSKVSRTLTSVKNQYEKRKGKLKSGEDNSVWRKTIILGEKCRPDDDDDIMIYDNNGNRISTYHKKTNDQSNHSLSRANSFIDPSSIPSQDEDKEESKIFSLCRTKSLIDIYMCDSWKGSS</sequence>
<name>A0ACC1AVT6_9ROSI</name>
<organism evidence="1 2">
    <name type="scientific">Pistacia atlantica</name>
    <dbReference type="NCBI Taxonomy" id="434234"/>
    <lineage>
        <taxon>Eukaryota</taxon>
        <taxon>Viridiplantae</taxon>
        <taxon>Streptophyta</taxon>
        <taxon>Embryophyta</taxon>
        <taxon>Tracheophyta</taxon>
        <taxon>Spermatophyta</taxon>
        <taxon>Magnoliopsida</taxon>
        <taxon>eudicotyledons</taxon>
        <taxon>Gunneridae</taxon>
        <taxon>Pentapetalae</taxon>
        <taxon>rosids</taxon>
        <taxon>malvids</taxon>
        <taxon>Sapindales</taxon>
        <taxon>Anacardiaceae</taxon>
        <taxon>Pistacia</taxon>
    </lineage>
</organism>
<reference evidence="2" key="1">
    <citation type="journal article" date="2023" name="G3 (Bethesda)">
        <title>Genome assembly and association tests identify interacting loci associated with vigor, precocity, and sex in interspecific pistachio rootstocks.</title>
        <authorList>
            <person name="Palmer W."/>
            <person name="Jacygrad E."/>
            <person name="Sagayaradj S."/>
            <person name="Cavanaugh K."/>
            <person name="Han R."/>
            <person name="Bertier L."/>
            <person name="Beede B."/>
            <person name="Kafkas S."/>
            <person name="Golino D."/>
            <person name="Preece J."/>
            <person name="Michelmore R."/>
        </authorList>
    </citation>
    <scope>NUCLEOTIDE SEQUENCE [LARGE SCALE GENOMIC DNA]</scope>
</reference>
<comment type="caution">
    <text evidence="1">The sequence shown here is derived from an EMBL/GenBank/DDBJ whole genome shotgun (WGS) entry which is preliminary data.</text>
</comment>
<protein>
    <submittedName>
        <fullName evidence="1">Uncharacterized protein</fullName>
    </submittedName>
</protein>
<accession>A0ACC1AVT6</accession>
<proteinExistence type="predicted"/>
<evidence type="ECO:0000313" key="2">
    <source>
        <dbReference type="Proteomes" id="UP001164250"/>
    </source>
</evidence>
<dbReference type="EMBL" id="CM047904">
    <property type="protein sequence ID" value="KAJ0090801.1"/>
    <property type="molecule type" value="Genomic_DNA"/>
</dbReference>
<dbReference type="Proteomes" id="UP001164250">
    <property type="component" value="Chromosome 8"/>
</dbReference>
<gene>
    <name evidence="1" type="ORF">Patl1_13879</name>
</gene>
<evidence type="ECO:0000313" key="1">
    <source>
        <dbReference type="EMBL" id="KAJ0090801.1"/>
    </source>
</evidence>